<dbReference type="InterPro" id="IPR007110">
    <property type="entry name" value="Ig-like_dom"/>
</dbReference>
<name>A0ABY6K081_9ARAC</name>
<dbReference type="InterPro" id="IPR003598">
    <property type="entry name" value="Ig_sub2"/>
</dbReference>
<evidence type="ECO:0000313" key="3">
    <source>
        <dbReference type="EMBL" id="UYV61704.1"/>
    </source>
</evidence>
<sequence length="132" mass="14540">MDRRADAGEYICVAKNSQGQRAQRPLIIKVLSPPVIEPFQFPDVLEEGSRSKVLCSVTKGDPPITIRWSKDGGPLDPELGATEATLDEFSRALIFPRVELRHRGNYTCSANNRAATASFTAAMSRQDKDYGT</sequence>
<keyword evidence="4" id="KW-1185">Reference proteome</keyword>
<dbReference type="Pfam" id="PF13927">
    <property type="entry name" value="Ig_3"/>
    <property type="match status" value="1"/>
</dbReference>
<protein>
    <recommendedName>
        <fullName evidence="2">Ig-like domain-containing protein</fullName>
    </recommendedName>
</protein>
<evidence type="ECO:0000313" key="4">
    <source>
        <dbReference type="Proteomes" id="UP001235939"/>
    </source>
</evidence>
<dbReference type="PANTHER" id="PTHR10075">
    <property type="entry name" value="BASIGIN RELATED"/>
    <property type="match status" value="1"/>
</dbReference>
<proteinExistence type="predicted"/>
<dbReference type="InterPro" id="IPR013783">
    <property type="entry name" value="Ig-like_fold"/>
</dbReference>
<gene>
    <name evidence="3" type="ORF">LAZ67_1006046</name>
</gene>
<feature type="domain" description="Ig-like" evidence="2">
    <location>
        <begin position="34"/>
        <end position="124"/>
    </location>
</feature>
<dbReference type="PANTHER" id="PTHR10075:SF100">
    <property type="entry name" value="FASCICLIN-2"/>
    <property type="match status" value="1"/>
</dbReference>
<keyword evidence="1" id="KW-0393">Immunoglobulin domain</keyword>
<dbReference type="Gene3D" id="2.60.40.10">
    <property type="entry name" value="Immunoglobulins"/>
    <property type="match status" value="1"/>
</dbReference>
<evidence type="ECO:0000259" key="2">
    <source>
        <dbReference type="PROSITE" id="PS50835"/>
    </source>
</evidence>
<accession>A0ABY6K081</accession>
<reference evidence="3 4" key="1">
    <citation type="submission" date="2022-01" db="EMBL/GenBank/DDBJ databases">
        <title>A chromosomal length assembly of Cordylochernes scorpioides.</title>
        <authorList>
            <person name="Zeh D."/>
            <person name="Zeh J."/>
        </authorList>
    </citation>
    <scope>NUCLEOTIDE SEQUENCE [LARGE SCALE GENOMIC DNA]</scope>
    <source>
        <strain evidence="3">IN4F17</strain>
        <tissue evidence="3">Whole Body</tissue>
    </source>
</reference>
<dbReference type="PROSITE" id="PS50835">
    <property type="entry name" value="IG_LIKE"/>
    <property type="match status" value="1"/>
</dbReference>
<dbReference type="EMBL" id="CP092863">
    <property type="protein sequence ID" value="UYV61704.1"/>
    <property type="molecule type" value="Genomic_DNA"/>
</dbReference>
<dbReference type="SUPFAM" id="SSF48726">
    <property type="entry name" value="Immunoglobulin"/>
    <property type="match status" value="1"/>
</dbReference>
<dbReference type="InterPro" id="IPR036179">
    <property type="entry name" value="Ig-like_dom_sf"/>
</dbReference>
<dbReference type="SMART" id="SM00408">
    <property type="entry name" value="IGc2"/>
    <property type="match status" value="1"/>
</dbReference>
<dbReference type="Proteomes" id="UP001235939">
    <property type="component" value="Chromosome 01"/>
</dbReference>
<evidence type="ECO:0000256" key="1">
    <source>
        <dbReference type="ARBA" id="ARBA00023319"/>
    </source>
</evidence>
<organism evidence="3 4">
    <name type="scientific">Cordylochernes scorpioides</name>
    <dbReference type="NCBI Taxonomy" id="51811"/>
    <lineage>
        <taxon>Eukaryota</taxon>
        <taxon>Metazoa</taxon>
        <taxon>Ecdysozoa</taxon>
        <taxon>Arthropoda</taxon>
        <taxon>Chelicerata</taxon>
        <taxon>Arachnida</taxon>
        <taxon>Pseudoscorpiones</taxon>
        <taxon>Cheliferoidea</taxon>
        <taxon>Chernetidae</taxon>
        <taxon>Cordylochernes</taxon>
    </lineage>
</organism>